<sequence length="185" mass="20603">MMMNAITKLTSVINYVRTKKGRIAAPVDQDICWTQIIALVQNLGRSHALPQPKTEYSGQMHMMDRYLDTNHVVTDTKVLNGSLNFTEALTKLKPETNTFTEADVNLLTAGELQTVNKILDKAIDDIELNTDTTENDTDVNSIITVAVIKNVLGCYKIEKSAFRIICIAAEFKSVDQLLSSKTFFG</sequence>
<reference evidence="1" key="1">
    <citation type="submission" date="2022-11" db="EMBL/GenBank/DDBJ databases">
        <title>Centuries of genome instability and evolution in soft-shell clam transmissible cancer (bioRxiv).</title>
        <authorList>
            <person name="Hart S.F.M."/>
            <person name="Yonemitsu M.A."/>
            <person name="Giersch R.M."/>
            <person name="Beal B.F."/>
            <person name="Arriagada G."/>
            <person name="Davis B.W."/>
            <person name="Ostrander E.A."/>
            <person name="Goff S.P."/>
            <person name="Metzger M.J."/>
        </authorList>
    </citation>
    <scope>NUCLEOTIDE SEQUENCE</scope>
    <source>
        <strain evidence="1">MELC-2E11</strain>
        <tissue evidence="1">Siphon/mantle</tissue>
    </source>
</reference>
<dbReference type="Proteomes" id="UP001164746">
    <property type="component" value="Chromosome 5"/>
</dbReference>
<gene>
    <name evidence="1" type="ORF">MAR_019995</name>
</gene>
<evidence type="ECO:0000313" key="1">
    <source>
        <dbReference type="EMBL" id="WAR04626.1"/>
    </source>
</evidence>
<accession>A0ABY7E6R5</accession>
<organism evidence="1 2">
    <name type="scientific">Mya arenaria</name>
    <name type="common">Soft-shell clam</name>
    <dbReference type="NCBI Taxonomy" id="6604"/>
    <lineage>
        <taxon>Eukaryota</taxon>
        <taxon>Metazoa</taxon>
        <taxon>Spiralia</taxon>
        <taxon>Lophotrochozoa</taxon>
        <taxon>Mollusca</taxon>
        <taxon>Bivalvia</taxon>
        <taxon>Autobranchia</taxon>
        <taxon>Heteroconchia</taxon>
        <taxon>Euheterodonta</taxon>
        <taxon>Imparidentia</taxon>
        <taxon>Neoheterodontei</taxon>
        <taxon>Myida</taxon>
        <taxon>Myoidea</taxon>
        <taxon>Myidae</taxon>
        <taxon>Mya</taxon>
    </lineage>
</organism>
<protein>
    <submittedName>
        <fullName evidence="1">Uncharacterized protein</fullName>
    </submittedName>
</protein>
<dbReference type="EMBL" id="CP111016">
    <property type="protein sequence ID" value="WAR04626.1"/>
    <property type="molecule type" value="Genomic_DNA"/>
</dbReference>
<keyword evidence="2" id="KW-1185">Reference proteome</keyword>
<name>A0ABY7E6R5_MYAAR</name>
<evidence type="ECO:0000313" key="2">
    <source>
        <dbReference type="Proteomes" id="UP001164746"/>
    </source>
</evidence>
<proteinExistence type="predicted"/>